<protein>
    <submittedName>
        <fullName evidence="1">Uncharacterized protein</fullName>
    </submittedName>
</protein>
<keyword evidence="2" id="KW-1185">Reference proteome</keyword>
<organism evidence="1 2">
    <name type="scientific">Ilex paraguariensis</name>
    <name type="common">yerba mate</name>
    <dbReference type="NCBI Taxonomy" id="185542"/>
    <lineage>
        <taxon>Eukaryota</taxon>
        <taxon>Viridiplantae</taxon>
        <taxon>Streptophyta</taxon>
        <taxon>Embryophyta</taxon>
        <taxon>Tracheophyta</taxon>
        <taxon>Spermatophyta</taxon>
        <taxon>Magnoliopsida</taxon>
        <taxon>eudicotyledons</taxon>
        <taxon>Gunneridae</taxon>
        <taxon>Pentapetalae</taxon>
        <taxon>asterids</taxon>
        <taxon>campanulids</taxon>
        <taxon>Aquifoliales</taxon>
        <taxon>Aquifoliaceae</taxon>
        <taxon>Ilex</taxon>
    </lineage>
</organism>
<comment type="caution">
    <text evidence="1">The sequence shown here is derived from an EMBL/GenBank/DDBJ whole genome shotgun (WGS) entry which is preliminary data.</text>
</comment>
<gene>
    <name evidence="1" type="ORF">ILEXP_LOCUS24533</name>
</gene>
<evidence type="ECO:0000313" key="1">
    <source>
        <dbReference type="EMBL" id="CAK9156127.1"/>
    </source>
</evidence>
<dbReference type="AlphaFoldDB" id="A0ABC8SG22"/>
<evidence type="ECO:0000313" key="2">
    <source>
        <dbReference type="Proteomes" id="UP001642360"/>
    </source>
</evidence>
<dbReference type="EMBL" id="CAUOFW020002791">
    <property type="protein sequence ID" value="CAK9156127.1"/>
    <property type="molecule type" value="Genomic_DNA"/>
</dbReference>
<accession>A0ABC8SG22</accession>
<dbReference type="Proteomes" id="UP001642360">
    <property type="component" value="Unassembled WGS sequence"/>
</dbReference>
<sequence>MNFVFAINDTLDISSKLKSIHGSSVYKKKELKLTSKSTTTTTTTMATAIVPLLVFLFCMVSKSAITATPAPAPLPLRKNLSLSPPTAPHKDITPPRIEMTNECNYVALINCAPNTIWKYVDTSETWTFNTTGVSDVTDYMCMVEWDNPRNNNNGFGPVDGYFCPFPKKKCGSNCRWRIQANARYAVYDESSKQWIGELYWDNLAAAAQFCQS</sequence>
<reference evidence="1 2" key="1">
    <citation type="submission" date="2024-02" db="EMBL/GenBank/DDBJ databases">
        <authorList>
            <person name="Vignale AGUSTIN F."/>
            <person name="Sosa J E."/>
            <person name="Modenutti C."/>
        </authorList>
    </citation>
    <scope>NUCLEOTIDE SEQUENCE [LARGE SCALE GENOMIC DNA]</scope>
</reference>
<name>A0ABC8SG22_9AQUA</name>
<proteinExistence type="predicted"/>